<dbReference type="PANTHER" id="PTHR13491">
    <property type="entry name" value="ZCCHC10 PROTEIN"/>
    <property type="match status" value="1"/>
</dbReference>
<organism evidence="2 3">
    <name type="scientific">Giardia intestinalis</name>
    <name type="common">Giardia lamblia</name>
    <dbReference type="NCBI Taxonomy" id="5741"/>
    <lineage>
        <taxon>Eukaryota</taxon>
        <taxon>Metamonada</taxon>
        <taxon>Diplomonadida</taxon>
        <taxon>Hexamitidae</taxon>
        <taxon>Giardiinae</taxon>
        <taxon>Giardia</taxon>
    </lineage>
</organism>
<dbReference type="OrthoDB" id="10252679at2759"/>
<gene>
    <name evidence="2" type="ORF">GSB_35341</name>
</gene>
<evidence type="ECO:0000256" key="1">
    <source>
        <dbReference type="SAM" id="MobiDB-lite"/>
    </source>
</evidence>
<dbReference type="Proteomes" id="UP000018040">
    <property type="component" value="Unassembled WGS sequence"/>
</dbReference>
<comment type="caution">
    <text evidence="2">The sequence shown here is derived from an EMBL/GenBank/DDBJ whole genome shotgun (WGS) entry which is preliminary data.</text>
</comment>
<feature type="region of interest" description="Disordered" evidence="1">
    <location>
        <begin position="447"/>
        <end position="468"/>
    </location>
</feature>
<dbReference type="EMBL" id="AHHH01000060">
    <property type="protein sequence ID" value="ESU43085.1"/>
    <property type="molecule type" value="Genomic_DNA"/>
</dbReference>
<reference evidence="3" key="1">
    <citation type="submission" date="2012-02" db="EMBL/GenBank/DDBJ databases">
        <title>Genome sequencing of Giardia lamblia Genotypes A2 and B isolates (DH and GS) and comparative analysis with the genomes of Genotypes A1 and E (WB and Pig).</title>
        <authorList>
            <person name="Adam R."/>
            <person name="Dahlstrom E."/>
            <person name="Martens C."/>
            <person name="Bruno D."/>
            <person name="Barbian K."/>
            <person name="Porcella S.F."/>
            <person name="Nash T."/>
        </authorList>
    </citation>
    <scope>NUCLEOTIDE SEQUENCE</scope>
    <source>
        <strain evidence="3">GS</strain>
    </source>
</reference>
<name>V6U1E4_GIAIN</name>
<feature type="region of interest" description="Disordered" evidence="1">
    <location>
        <begin position="3853"/>
        <end position="3878"/>
    </location>
</feature>
<feature type="region of interest" description="Disordered" evidence="1">
    <location>
        <begin position="2414"/>
        <end position="2435"/>
    </location>
</feature>
<feature type="compositionally biased region" description="Basic and acidic residues" evidence="1">
    <location>
        <begin position="3853"/>
        <end position="3862"/>
    </location>
</feature>
<dbReference type="PANTHER" id="PTHR13491:SF0">
    <property type="entry name" value="ZINC FINGER CCHC DOMAIN-CONTAINING PROTEIN 10"/>
    <property type="match status" value="1"/>
</dbReference>
<feature type="compositionally biased region" description="Low complexity" evidence="1">
    <location>
        <begin position="6419"/>
        <end position="6478"/>
    </location>
</feature>
<evidence type="ECO:0000313" key="3">
    <source>
        <dbReference type="Proteomes" id="UP000018040"/>
    </source>
</evidence>
<feature type="region of interest" description="Disordered" evidence="1">
    <location>
        <begin position="6589"/>
        <end position="6614"/>
    </location>
</feature>
<sequence length="6975" mass="779346">VPCHRSLGSVVGSDAHEPSGVNNKIIRASMRKAWLLDCLQPHISTTDEASGWPADQLPQPEGSNALVCLGSILDENAFYFTCEPCTFYAKIRDIQYRQGKATALVHLSSALSVTLSVPLHRVQVVYSPEAYDQLLFQAQQADVDPGDNKTHEPETSTVAPVILREERDRVASFINLYLEPTSLSTTVPSSYKPFKLTKRMFASIMQRLPKVLFDRDHVLEEIKNNYQMAQMVYANRYFYFPGNPVYDLTLLGKVVSKERFKASGAQRHAFELRRRRFKLLQTYLSHELRFLPTYTMNFFLLTSLASLHADLFRQQQPVLPMELLSRFSLCLSCFQQFITDVADAEERTKYLKIRTNRLEDYHRDLRTAVDALSGGPYIAAVELFVRALLPFGIFLFCVHVTLQLRVYTPSRIIQLLRTDRRFAEDDVDKTLSCSAADFIPVDKELSNTDTSASGSSTSAPPSTTATPVDTERNILGFSRASFSLMSKRRGLASTTTQLVQSSDALMEASSHALAEMLGAGDDFSPDRFSKLIDLARERDNHELLEAIHYALLGARRITVAPINTPEVYASITRYQQTASEVQTPIAEDAPESVSFEASTMQSKPAILGTSIRASVLPAAATRKAAIMVFKDPQTSHSLSTIYSTALLAYSQILTRLLDVYNCADYYISLVELSKKISFDSTLLFSRSPDFIKYFSLETHLHIVQPIKLSLVYSLASRSVLFNSSIQDIRAHFQSLEYMRLLLSFFCPYQFYDSTSQKYLQLADFCSHQLYEKRLLKTLERLASKVYEFATDFPSLGSPLSAPPQDSNGQNSSNILSQLDSNDSTEVIRIVTTSLTDERLGFYTGNRCFFLTDTESMRQMLALPLVRSLISPLEHIIVHFTGIASQISAISSDFLSFMSSNTSIKLLEALKPHTAEEKLGLQDIQQFLIFQETDTVAPPDMQCIGSFLSRLNQIQAMLLSMQSEKLIRASEESTIQPPSPKIDTLAQHELDGTAHKSAESLSSTLSNAPLEHLMQQKRKSSSENTIHLGPAHIDISIIRDQFLQIVSETKDTIKSQSISALLNFINYISSEIHALHSLFFSFMLDPELLKDIDKVKDYLSMSRLKSAFTRVFGYINTIVTQCSSCMSISILDSVSSLIERIFREFHAISSLTSESPRHYERKAALGVLHDHAMQLTQVFAAYYADPSHQEEAPVYGPDNIPSFYLRPHFDIIVGTKETNYAPVRKQREIKYDTSKVVEFLLVCNETDPSLGDGILSLNFFSSVTLLLDIISIIQSTSSDLAHRVFIYSRFIQSAEQHLQAMTNHLVNSVAEVLCLTYHSMKAAHDSSAEFEQENPYLSADFNLAMLQFNLHFNSSDTDASSSYLTEAQLLEYEKEFILSIALKTTLPIYTKNHSREDLFGKGGGINTTIMGNVDYSFLLRNVHTSASVSIAAVSNEASASASASARRELYKDSQEDSVGHGLHDHLTDDAIPSGELLPTNGVDALIASELKISRTISTLKRQGIELHRVVHNNSLYTEGMLYRRPIVTKKVRAEFSIVRILAELRFILQELCIIQTSIDKWKRFIERNMHVKQDHASIVVHEKHSKEMGPSYTPYNLLSICHPLCSIVANISDIVALHESGITTTVANYPGSPLLYLLEQTAGIIKIIRYRISNPEQHNFSISSANLAILKPSKNSARGNPTEGHDLTSAALGTEQEKDTLNLLTSANIMSLASVPLTDKAKRLKAIAPVLKTDAEIRDDLIVLTYASWAEYIDYAQEMVIAYATPISIMYLVRSPQLCEHHYKVLAELTGYTSASHADALATVTHPTVREASEPSTWTGKDINIDETAICTVSAEELTVSNEQYTKAVLSSSVSKFLEAFEKDSDLFSVLLCITNNASIDMEARKQLSIVDELLHSILVEFCYDMSTEVANRASTAWNSKSFAVIITPVNTEALLRESLYTISNVLNSAGHGNKKVQPESSFLHGIYAHIANASSLRTTRHLSPRYQRYRDMIQQTRYTPDIEVLARYLECGAWLTLYVYKALFRITHIAYALLCVSKYGTCISISKTTKTYAVISKQCGEKLAQFLSDDGLVITFISQDDLRAFRDLFSQWKDLAAKYLSKPFTSLFSIIFDRSFNAAVTTLCKKLNRIYDRVISVRDHGILTNLREVNTSMSSSVTVPLWYEVATSNPQISSRVCQRVVPLIDDYYHPASLFFCNTPILYCGEFLIRRNCFKAVQSLHIEVLSGVDGFVLLPQRPPITGTSQSGESQEVKMPLRELSALESSDETLELLQPVELPKGVFLVPDKIIRNTAPALMRNMSKAWEEFNKQIQRYEQVVATELNRLRQERMTPNTAVRQKADSLSVKLSSLNKKMQEKVDGQIGSDDNSSSDDTNAIEKSLREQDASSNTSHPDERSRSDNYKDFLENDPHLITISESDQDSSNQAAVPSQQLSVSQPSTALTPQDIIGIQIQCCSIFDNFFSNFLFRSIIIVISSYIRLIYSKEIGDAFAGKHTKESMMPLLTLLKNFGKAIEMEVICSQKPTLHKKAVVAKLHEWFDLLSECKRIFMSTKGMSLLSASVHFPFVYFQPGANKVFVTSEHGTYSFEVSQQWLGAANVLDTTLKLSPRQLGLLNKIFSAMSERMVVFLVCSSEKGYANPELYLITTALSRYLFMRVIYCPFSEYTFAANIQRLSSAIANGCLAIVVGIEYLPSWQLLQLCTLANGMRVKQGVLPGLLVMDKNTGITREATMSDFPNLGFMIFFLPGLSPISCLEDVFYVDPITTTVSSMDMLLPVLGQASTANESSYSGNNVTDYYSSSYTASASLDLVVAPFRVKRLISLEIEPPDALYLRLSPEYGRAFYEISVFLRQFNGLTYKFVATDIPMIYTHVKERTDALCMAAVTLDLIMRQTLSFILHPMANDNLVEVYCRIVSSAFGLDKTSTVQLYKLSKSYWDFIKASLFSLNLLHDHSRDGKLGLAMGYNALIAAQSVVHSRSTFSKYFGEHLSKYLAPRLINYMTLFGQMHQLTPQFVVDTIFANELLKSGRPLLAVVPQSSYIRAYTAVLTSVKHWDVSYVTDSRSLRAALKRLTYGDSAITSENLLEPIPGKIAAEQEKARKSDHLIVIAPPTSHALLRMLDQLFGASLYYPIILDEFGCTYYQFDIGRGPHFMICVTINMLQDFGSLIDLFTYRVVLLPSIEGSDGCRKILHGSLFVDTPYLRFIAKMNIGLWKSELKRRRVESRDALTLLQGLESFMLTASKQTAYITRVIQRIAVLPTFINSIIGFLYDTMAHVFNCGRSVDEVFIIRSMFYFFLLRFNVVTVSRKPLTSQFLLKSLEYSQASRGETPQAMRNRISEIANHKAYEDGCSPMAFTGTFAFTLVSHVRECVEVLMRLKEALAKQQPGSIVPSLPEPFGMTLDQRAQILTFLDTMGITIPKAILAATNIYSCSSSSSRLLKKAICGPESSNVKSARTIAKQTLVEKQHMQRLHRAFYSSFTSTSHTILADEVWPFLDVAGFSLQEIQDLDNHVKQQSSGTANLTSIISTALLMNAERDVLQLGMGFCGSFAYELNSSFALEAIFNPETHTEAFTNLVVPLVIALWNACSLFVTTYGDGKNRVSKGTTSYARWLGKKYDILVTEFQSIERLTQAMYCGVSPFVTLLLLEANSQLVHPSLIKHYNTAQKLDLGALNHGLSNEVIISSFRSFSKKVVALLPKEFPVSMSSSTTQNYNHGTIGNSCFSYIDFTYGLGQNKKAASYKKYLCKADFRLYEIGHGVMKRIHDFRDRTFVEKSIDMITTRLVERKKHDLAIAKRKATDEHAKIIHAKEDALFTKLVTAAAVKDQKSMAAQDSINLLKLVKPVNIDFYVSSSDEEERVVDKLHRDKEQEESESSESNDATEGLEKAKKAMNIELSELAKLSRSERTAIDLELHDYDKGESISIQCSNSTITVFSPHHCAIIVALGCAMLSPVTVALIGQRGSGKTRLVDMARLLFRDLLAPDTFLLSDVQADNSIHSIASSLSSRCLQRNYLTAAGSRRRTAYIGKNTSTNNVLEYCDTLCFPSLHLHCSDVDSAASINGHFALLLRDHMLLLDSNAEVPHPIYLDMPYDLKTGAISLSDMSIIVECTADHNLTDYCGLQIEVPHCTEAYLNGLCKRIFPQQTDSWISQYVNGYFLVRGSLPSSISETYAIFSSMYQNFVMTMNSLTVVPDKMLPHIREEEESIRLDNCIDKEECSPIMIIKYNNDQLLLRASLHSLFSSLRSMAQMDSQFMDAVIERFASLSFLGYLDADEEYVASVGKAVAQQRAEKAKKVKASRSPRPKKSKKEEPTGNKPEQIKKAHHAVSKKNDGPWSDVKLMLISSFAFYPAWEAFIINHAIRLGHKSLSLNKFMGMTPIPVKTTPFTRENTFLMASTLNSTLCQVDGIQVNASELIALSYATINAFWFAHFLLIASRLSIYDPYMLSRVFHLYITIKTEREMNMARFVSMINNFAPRATISGLSDFYDHDPFHGTRIHLANQAAPYAGKIHVYTQNMIAMRTGKQPTYVDQDVRDYLSAICDAETRSWRKLLRKQTASLVINPSATLEEEISQRISFQAKPKVDPSRAATFPGFPLAAMMCLRPAKYTINIANGTIQCYAEVLSQLLALSNCQKFTVSSFESIHSSNTQQHFLFDAASVILGSDPLNQYFVELLRKINADTREYDFLLLLLMIRTAMALSLGIKPEVLYPDTISSLNPSTGLSFKSSLETCLPSRTIGTGRAFSLLPSVINEWSGLRGKPHQVIAREKRNKAREFLLPSAHDVIVMAPKSSLGRVGVAGVSVYQLLTRSLEPLNAAESVFSSEEIGILCALVAESYGLDLTCDRRMLASFLSINLSIVIVDDLPVGPAVSLKSDNSVHVTPQIYSENLRIPVLNSIKSPAIEMINDIETGLASFKSQSVSINETHMHDMQQLLLGNSNIKVKQEEYKLNLIRYSFTDVVSICNISRCTFPNEPPAHVFRKGNAHRTEFLAMFKHTFAAAALSIYKFASRFTSVPTVSLMRFTALASHLTDAIYQRIGSFFEYTDILTNALFFYEYISAPSKTKHKIIDITKLTVPIMVKIVENAVSSVERQTGTAKLIQKGFISRNHNIQTAVAEAVIMRDFLHSLLNLIKREIMVMEAVAQTAHIDAILCAAYMLFSETDRLSEETCLQCLINGECGDLSPYLQDLLAICQCYTEDNSLSPFTVAMVSILNNNGIPVHIHRFDKTMDELLKDPMMISITAETTGKGFFLDHIIRVMAIDFPTYIIMKVLNVEWKPHDPARQTLDCVALSDMINNCVHVVPSYLGLSAAYLLEGIHRGKRGRFGYLQVLNSSLNGLKNDKSLEIIDDISKNIIKLDLLLSPEEFARELDISIQKNLKKVSEMKDVIPGTEQWYKYKYLILNFGAPNANKANIALLRKLYLNRNVKNGSNSIVFSLYPGTDFTTACMRVGMMAQTTLDMFSCSCPCSVAAKKDVDIIDLSEYPIENSHKISCILIESIFGENSAGRSSDECTRVSNAAISQLLIGLGLSVKNYLLTFLPSCSSMQALRAIASTSAESSHQHSQNLSYCLKQDSSSKSDQEKALVNIFSLGRDLAFSAVGKYALIDTLIKKDINKPDIDKEINITCLQRTIVDTLGTSIAMKLGRSLSLVTEIMWRYAQVHTPSIILADDNFMPDLRLRIKRAVAGYTEMLIKSSASQPGMPTPEQLKAQGLMSMRESYPFVYAMKQNPVTITSFLAACILPYINERVFRLFDPRVASGVMTSLSIFFIANLNVFEQDIMNKNSTSMERSLGITVIGKNSYQDFIKMISIQQLANCFLSNSRFPLTKIYTPSQIKAMANFEHVTDLIPEICSISPRITYAWLVVTVLARYNTIIAEALPWFAQHHSSFVALALTENPFLAIMAFYAQRNSKFELKGPTAEWLKAQVYQEAAKKHTIINLPPNFLEPSGSVIFAIYCISVALRPHTIASTSHACICFMNSLVGNSSVHLYQNSTSNAYFGATGIVYSQETATFMAKASAKDSTMGPFSIAPTSKLKKQALSSKIATGFADLVTLCSENPEIFVFSEKLLSDGIYSLSELSEVSIKQLAYFRETASRNTALTSRAPLIVSVVFYDPCVAIEILIEYAINLAQIGLPSTPAPVRFIRSPIWSDLRESIVIVSVETALHGYSMIDSLTHTLSQKDTLYRSDIIYPLFVLIPSSLTPHNIFVPGKVGGLDGDSGLQYETAMSISKFITVAKPNFFYLRSPSTLIGGFTHTICLSIAVVGNVMLRVLGGKTILSLNKRLHFSISLRGLSLLCLKQAILFTRDTIAASDYELVNVIGSCILKALSTAKHQPIDTRNFGQVAMLDSAYFAPHLDLTKSIFDTQYLSKLTEYMGQLLFARHDAIQKVFITKLVTTEIELYDKTLMRQLKEKMKAKKNDEKNTKEQEDSSSYSSDNNETSDMNSMANSAKSSMFDGDSLSENLSESRSFRSSRSNRYSSSRSSVSGVSEALDDFDDSVSQTPSSVSKMSGASAQSTTLFRMADGGTTFMPDEDNIYNFFLMGVQMTSNNLDPSKPVHVDSIEKSVLGIMQPRRRNLVTVDAPNMLHKKLERYEKHLAVSSTEGAAAKSTDGGGPTEETSSSQRVGADVHITKDDSLSLLLELATRNGETPRKENIKQCLVIPTQIAKMSDLMSIYAQLVQYDTMRHTFFDEQGVTQKDKEYLLASLGQQNLNTAYRLIFSSHFLTDTICRFLNIERKSKIVYQISDMKAMPQIFKTYLTNLSSYPAIKFGYPGVLLSGDVLLNNLLPSTFSTSALKMITGQYGFGAFTDHWIVSGSVYYKVLGDILNYLRVISSIMTTSPLVRQKVIVLLKKPTTMPRILEDGSIFIDKNATNPRPVFYILIRNMELLGVSYDPVLDTICDISPERGQGFSSCFDLYACCTIIDDTLGKKEPSLNKRHMRLPKNIVPVPLKIGGYCAPIVYIPNKTEIPSEEWKSRHPCFVAKVL</sequence>
<accession>V6U1E4</accession>
<feature type="compositionally biased region" description="Polar residues" evidence="1">
    <location>
        <begin position="6487"/>
        <end position="6500"/>
    </location>
</feature>
<proteinExistence type="predicted"/>
<feature type="region of interest" description="Disordered" evidence="1">
    <location>
        <begin position="4282"/>
        <end position="4323"/>
    </location>
</feature>
<dbReference type="VEuPathDB" id="GiardiaDB:GL50581_111"/>
<reference evidence="2 3" key="2">
    <citation type="journal article" date="2013" name="Genome Biol. Evol.">
        <title>Genome sequencing of Giardia lamblia genotypes A2 and B isolates (DH and GS) and comparative analysis with the genomes of genotypes A1 and E (WB and Pig).</title>
        <authorList>
            <person name="Adam R.D."/>
            <person name="Dahlstrom E.W."/>
            <person name="Martens C.A."/>
            <person name="Bruno D.P."/>
            <person name="Barbian K.D."/>
            <person name="Ricklefs S.M."/>
            <person name="Hernandez M.M."/>
            <person name="Narla N.P."/>
            <person name="Patel R.B."/>
            <person name="Porcella S.F."/>
            <person name="Nash T.E."/>
        </authorList>
    </citation>
    <scope>NUCLEOTIDE SEQUENCE [LARGE SCALE GENOMIC DNA]</scope>
    <source>
        <strain evidence="2 3">GS</strain>
    </source>
</reference>
<dbReference type="VEuPathDB" id="GiardiaDB:QR46_2882"/>
<dbReference type="VEuPathDB" id="GiardiaDB:GL50803_0035341"/>
<evidence type="ECO:0000313" key="2">
    <source>
        <dbReference type="EMBL" id="ESU43085.1"/>
    </source>
</evidence>
<feature type="compositionally biased region" description="Basic residues" evidence="1">
    <location>
        <begin position="4284"/>
        <end position="4299"/>
    </location>
</feature>
<feature type="compositionally biased region" description="Basic and acidic residues" evidence="1">
    <location>
        <begin position="6404"/>
        <end position="6417"/>
    </location>
</feature>
<feature type="compositionally biased region" description="Basic and acidic residues" evidence="1">
    <location>
        <begin position="2390"/>
        <end position="2401"/>
    </location>
</feature>
<protein>
    <submittedName>
        <fullName evidence="2">Transporter</fullName>
    </submittedName>
</protein>
<feature type="region of interest" description="Disordered" evidence="1">
    <location>
        <begin position="6404"/>
        <end position="6500"/>
    </location>
</feature>
<dbReference type="VEuPathDB" id="GiardiaDB:DHA2_35341"/>
<feature type="region of interest" description="Disordered" evidence="1">
    <location>
        <begin position="2353"/>
        <end position="2401"/>
    </location>
</feature>
<feature type="compositionally biased region" description="Low complexity" evidence="1">
    <location>
        <begin position="448"/>
        <end position="467"/>
    </location>
</feature>
<dbReference type="InterPro" id="IPR039715">
    <property type="entry name" value="ZCCHC10"/>
</dbReference>
<feature type="compositionally biased region" description="Low complexity" evidence="1">
    <location>
        <begin position="2423"/>
        <end position="2435"/>
    </location>
</feature>
<feature type="compositionally biased region" description="Basic and acidic residues" evidence="1">
    <location>
        <begin position="4300"/>
        <end position="4313"/>
    </location>
</feature>
<feature type="non-terminal residue" evidence="2">
    <location>
        <position position="1"/>
    </location>
</feature>